<dbReference type="STRING" id="1436961.SAMN05421739_11257"/>
<proteinExistence type="predicted"/>
<dbReference type="Proteomes" id="UP000198724">
    <property type="component" value="Unassembled WGS sequence"/>
</dbReference>
<dbReference type="AlphaFoldDB" id="A0A1I2Z9W6"/>
<sequence>MSGLKISEGIKFEMLQDDWALNGDGTTHVKAKLTDKQLSDILKQASEQKYHALPILEKSYELFIPEAIADAENGYYQLKIDDDDPRDYTLTIIDSDKKEMTVYIWFM</sequence>
<accession>A0A1I2Z9W6</accession>
<name>A0A1I2Z9W6_9BACT</name>
<keyword evidence="2" id="KW-1185">Reference proteome</keyword>
<protein>
    <submittedName>
        <fullName evidence="1">Uncharacterized protein</fullName>
    </submittedName>
</protein>
<dbReference type="EMBL" id="FOOT01000012">
    <property type="protein sequence ID" value="SFH34637.1"/>
    <property type="molecule type" value="Genomic_DNA"/>
</dbReference>
<reference evidence="2" key="1">
    <citation type="submission" date="2016-10" db="EMBL/GenBank/DDBJ databases">
        <authorList>
            <person name="Varghese N."/>
            <person name="Submissions S."/>
        </authorList>
    </citation>
    <scope>NUCLEOTIDE SEQUENCE [LARGE SCALE GENOMIC DNA]</scope>
    <source>
        <strain evidence="2">LP51</strain>
    </source>
</reference>
<evidence type="ECO:0000313" key="1">
    <source>
        <dbReference type="EMBL" id="SFH34637.1"/>
    </source>
</evidence>
<organism evidence="1 2">
    <name type="scientific">Pontibacter chinhatensis</name>
    <dbReference type="NCBI Taxonomy" id="1436961"/>
    <lineage>
        <taxon>Bacteria</taxon>
        <taxon>Pseudomonadati</taxon>
        <taxon>Bacteroidota</taxon>
        <taxon>Cytophagia</taxon>
        <taxon>Cytophagales</taxon>
        <taxon>Hymenobacteraceae</taxon>
        <taxon>Pontibacter</taxon>
    </lineage>
</organism>
<gene>
    <name evidence="1" type="ORF">SAMN05421739_11257</name>
</gene>
<evidence type="ECO:0000313" key="2">
    <source>
        <dbReference type="Proteomes" id="UP000198724"/>
    </source>
</evidence>